<dbReference type="InterPro" id="IPR046342">
    <property type="entry name" value="CBS_dom_sf"/>
</dbReference>
<dbReference type="EMBL" id="BMMK01000008">
    <property type="protein sequence ID" value="GGM50125.1"/>
    <property type="molecule type" value="Genomic_DNA"/>
</dbReference>
<proteinExistence type="predicted"/>
<keyword evidence="1 2" id="KW-0129">CBS domain</keyword>
<dbReference type="AlphaFoldDB" id="A0A8J3FUF3"/>
<evidence type="ECO:0000313" key="4">
    <source>
        <dbReference type="EMBL" id="GGM50125.1"/>
    </source>
</evidence>
<dbReference type="Proteomes" id="UP000637578">
    <property type="component" value="Unassembled WGS sequence"/>
</dbReference>
<evidence type="ECO:0000313" key="5">
    <source>
        <dbReference type="Proteomes" id="UP000637578"/>
    </source>
</evidence>
<feature type="domain" description="CBS" evidence="3">
    <location>
        <begin position="73"/>
        <end position="133"/>
    </location>
</feature>
<dbReference type="Pfam" id="PF00571">
    <property type="entry name" value="CBS"/>
    <property type="match status" value="2"/>
</dbReference>
<dbReference type="PANTHER" id="PTHR43080:SF2">
    <property type="entry name" value="CBS DOMAIN-CONTAINING PROTEIN"/>
    <property type="match status" value="1"/>
</dbReference>
<dbReference type="PROSITE" id="PS51371">
    <property type="entry name" value="CBS"/>
    <property type="match status" value="2"/>
</dbReference>
<dbReference type="RefSeq" id="WP_189056465.1">
    <property type="nucleotide sequence ID" value="NZ_BMMK01000008.1"/>
</dbReference>
<reference evidence="4" key="2">
    <citation type="submission" date="2020-09" db="EMBL/GenBank/DDBJ databases">
        <authorList>
            <person name="Sun Q."/>
            <person name="Zhou Y."/>
        </authorList>
    </citation>
    <scope>NUCLEOTIDE SEQUENCE</scope>
    <source>
        <strain evidence="4">CGMCC 4.5737</strain>
    </source>
</reference>
<dbReference type="InterPro" id="IPR051257">
    <property type="entry name" value="Diverse_CBS-Domain"/>
</dbReference>
<keyword evidence="5" id="KW-1185">Reference proteome</keyword>
<comment type="caution">
    <text evidence="4">The sequence shown here is derived from an EMBL/GenBank/DDBJ whole genome shotgun (WGS) entry which is preliminary data.</text>
</comment>
<feature type="domain" description="CBS" evidence="3">
    <location>
        <begin position="8"/>
        <end position="65"/>
    </location>
</feature>
<evidence type="ECO:0000256" key="2">
    <source>
        <dbReference type="PROSITE-ProRule" id="PRU00703"/>
    </source>
</evidence>
<dbReference type="InterPro" id="IPR000644">
    <property type="entry name" value="CBS_dom"/>
</dbReference>
<reference evidence="4" key="1">
    <citation type="journal article" date="2014" name="Int. J. Syst. Evol. Microbiol.">
        <title>Complete genome sequence of Corynebacterium casei LMG S-19264T (=DSM 44701T), isolated from a smear-ripened cheese.</title>
        <authorList>
            <consortium name="US DOE Joint Genome Institute (JGI-PGF)"/>
            <person name="Walter F."/>
            <person name="Albersmeier A."/>
            <person name="Kalinowski J."/>
            <person name="Ruckert C."/>
        </authorList>
    </citation>
    <scope>NUCLEOTIDE SEQUENCE</scope>
    <source>
        <strain evidence="4">CGMCC 4.5737</strain>
    </source>
</reference>
<evidence type="ECO:0000256" key="1">
    <source>
        <dbReference type="ARBA" id="ARBA00023122"/>
    </source>
</evidence>
<protein>
    <submittedName>
        <fullName evidence="4">Hypoxic response protein 1</fullName>
    </submittedName>
</protein>
<dbReference type="Gene3D" id="3.10.580.10">
    <property type="entry name" value="CBS-domain"/>
    <property type="match status" value="1"/>
</dbReference>
<accession>A0A8J3FUF3</accession>
<evidence type="ECO:0000259" key="3">
    <source>
        <dbReference type="PROSITE" id="PS51371"/>
    </source>
</evidence>
<dbReference type="PANTHER" id="PTHR43080">
    <property type="entry name" value="CBS DOMAIN-CONTAINING PROTEIN CBSX3, MITOCHONDRIAL"/>
    <property type="match status" value="1"/>
</dbReference>
<sequence length="140" mass="15137">MATARDIMTRGCECVGEQETLVDTARKMRDLDVGALPICGEDNRLKGIVTDRDIVVRCLAEGTDPTRLTAGQLAQGAGDLIWVDADASVDEVEQTLAQNQIRRVPVLENRQLVGIIAQADVARQLPQQDTGQVVGAISQR</sequence>
<dbReference type="SMART" id="SM00116">
    <property type="entry name" value="CBS"/>
    <property type="match status" value="2"/>
</dbReference>
<organism evidence="4 5">
    <name type="scientific">Longimycelium tulufanense</name>
    <dbReference type="NCBI Taxonomy" id="907463"/>
    <lineage>
        <taxon>Bacteria</taxon>
        <taxon>Bacillati</taxon>
        <taxon>Actinomycetota</taxon>
        <taxon>Actinomycetes</taxon>
        <taxon>Pseudonocardiales</taxon>
        <taxon>Pseudonocardiaceae</taxon>
        <taxon>Longimycelium</taxon>
    </lineage>
</organism>
<dbReference type="CDD" id="cd04622">
    <property type="entry name" value="CBS_pair_HRP1_like"/>
    <property type="match status" value="1"/>
</dbReference>
<dbReference type="SUPFAM" id="SSF54631">
    <property type="entry name" value="CBS-domain pair"/>
    <property type="match status" value="1"/>
</dbReference>
<gene>
    <name evidence="4" type="primary">hrp1</name>
    <name evidence="4" type="ORF">GCM10012275_21230</name>
</gene>
<name>A0A8J3FUF3_9PSEU</name>